<evidence type="ECO:0000313" key="3">
    <source>
        <dbReference type="Proteomes" id="UP000023152"/>
    </source>
</evidence>
<keyword evidence="3" id="KW-1185">Reference proteome</keyword>
<comment type="caution">
    <text evidence="2">The sequence shown here is derived from an EMBL/GenBank/DDBJ whole genome shotgun (WGS) entry which is preliminary data.</text>
</comment>
<evidence type="ECO:0000256" key="1">
    <source>
        <dbReference type="SAM" id="MobiDB-lite"/>
    </source>
</evidence>
<feature type="non-terminal residue" evidence="2">
    <location>
        <position position="1"/>
    </location>
</feature>
<reference evidence="2 3" key="1">
    <citation type="journal article" date="2013" name="Curr. Biol.">
        <title>The Genome of the Foraminiferan Reticulomyxa filosa.</title>
        <authorList>
            <person name="Glockner G."/>
            <person name="Hulsmann N."/>
            <person name="Schleicher M."/>
            <person name="Noegel A.A."/>
            <person name="Eichinger L."/>
            <person name="Gallinger C."/>
            <person name="Pawlowski J."/>
            <person name="Sierra R."/>
            <person name="Euteneuer U."/>
            <person name="Pillet L."/>
            <person name="Moustafa A."/>
            <person name="Platzer M."/>
            <person name="Groth M."/>
            <person name="Szafranski K."/>
            <person name="Schliwa M."/>
        </authorList>
    </citation>
    <scope>NUCLEOTIDE SEQUENCE [LARGE SCALE GENOMIC DNA]</scope>
</reference>
<feature type="region of interest" description="Disordered" evidence="1">
    <location>
        <begin position="49"/>
        <end position="76"/>
    </location>
</feature>
<organism evidence="2 3">
    <name type="scientific">Reticulomyxa filosa</name>
    <dbReference type="NCBI Taxonomy" id="46433"/>
    <lineage>
        <taxon>Eukaryota</taxon>
        <taxon>Sar</taxon>
        <taxon>Rhizaria</taxon>
        <taxon>Retaria</taxon>
        <taxon>Foraminifera</taxon>
        <taxon>Monothalamids</taxon>
        <taxon>Reticulomyxidae</taxon>
        <taxon>Reticulomyxa</taxon>
    </lineage>
</organism>
<evidence type="ECO:0000313" key="2">
    <source>
        <dbReference type="EMBL" id="ETO18776.1"/>
    </source>
</evidence>
<dbReference type="Proteomes" id="UP000023152">
    <property type="component" value="Unassembled WGS sequence"/>
</dbReference>
<sequence>AKPVIDALKADKRKYQSCFKWHQRMEFGEEWDKIIKRIQDWATALLKSTEQKSETNKEQVSTSSSSSSSSLSSAPLKKLEWKQNTNDIIQLLKDAHDSHRHLQQIACSVAEDPNVAGQYDGDCGVKNVQRCVEKCLVDLLAEN</sequence>
<feature type="compositionally biased region" description="Low complexity" evidence="1">
    <location>
        <begin position="61"/>
        <end position="73"/>
    </location>
</feature>
<proteinExistence type="predicted"/>
<protein>
    <submittedName>
        <fullName evidence="2">Uncharacterized protein</fullName>
    </submittedName>
</protein>
<accession>X6MY63</accession>
<name>X6MY63_RETFI</name>
<gene>
    <name evidence="2" type="ORF">RFI_18479</name>
</gene>
<dbReference type="AlphaFoldDB" id="X6MY63"/>
<dbReference type="EMBL" id="ASPP01014419">
    <property type="protein sequence ID" value="ETO18776.1"/>
    <property type="molecule type" value="Genomic_DNA"/>
</dbReference>